<accession>A0A9P4I430</accession>
<dbReference type="Proteomes" id="UP000799772">
    <property type="component" value="Unassembled WGS sequence"/>
</dbReference>
<comment type="caution">
    <text evidence="3">The sequence shown here is derived from an EMBL/GenBank/DDBJ whole genome shotgun (WGS) entry which is preliminary data.</text>
</comment>
<organism evidence="3 4">
    <name type="scientific">Rhizodiscina lignyota</name>
    <dbReference type="NCBI Taxonomy" id="1504668"/>
    <lineage>
        <taxon>Eukaryota</taxon>
        <taxon>Fungi</taxon>
        <taxon>Dikarya</taxon>
        <taxon>Ascomycota</taxon>
        <taxon>Pezizomycotina</taxon>
        <taxon>Dothideomycetes</taxon>
        <taxon>Pleosporomycetidae</taxon>
        <taxon>Aulographales</taxon>
        <taxon>Rhizodiscinaceae</taxon>
        <taxon>Rhizodiscina</taxon>
    </lineage>
</organism>
<proteinExistence type="predicted"/>
<reference evidence="3" key="1">
    <citation type="journal article" date="2020" name="Stud. Mycol.">
        <title>101 Dothideomycetes genomes: a test case for predicting lifestyles and emergence of pathogens.</title>
        <authorList>
            <person name="Haridas S."/>
            <person name="Albert R."/>
            <person name="Binder M."/>
            <person name="Bloem J."/>
            <person name="Labutti K."/>
            <person name="Salamov A."/>
            <person name="Andreopoulos B."/>
            <person name="Baker S."/>
            <person name="Barry K."/>
            <person name="Bills G."/>
            <person name="Bluhm B."/>
            <person name="Cannon C."/>
            <person name="Castanera R."/>
            <person name="Culley D."/>
            <person name="Daum C."/>
            <person name="Ezra D."/>
            <person name="Gonzalez J."/>
            <person name="Henrissat B."/>
            <person name="Kuo A."/>
            <person name="Liang C."/>
            <person name="Lipzen A."/>
            <person name="Lutzoni F."/>
            <person name="Magnuson J."/>
            <person name="Mondo S."/>
            <person name="Nolan M."/>
            <person name="Ohm R."/>
            <person name="Pangilinan J."/>
            <person name="Park H.-J."/>
            <person name="Ramirez L."/>
            <person name="Alfaro M."/>
            <person name="Sun H."/>
            <person name="Tritt A."/>
            <person name="Yoshinaga Y."/>
            <person name="Zwiers L.-H."/>
            <person name="Turgeon B."/>
            <person name="Goodwin S."/>
            <person name="Spatafora J."/>
            <person name="Crous P."/>
            <person name="Grigoriev I."/>
        </authorList>
    </citation>
    <scope>NUCLEOTIDE SEQUENCE</scope>
    <source>
        <strain evidence="3">CBS 133067</strain>
    </source>
</reference>
<dbReference type="EMBL" id="ML978134">
    <property type="protein sequence ID" value="KAF2094595.1"/>
    <property type="molecule type" value="Genomic_DNA"/>
</dbReference>
<feature type="domain" description="Sacsin/Nov" evidence="2">
    <location>
        <begin position="69"/>
        <end position="153"/>
    </location>
</feature>
<dbReference type="PANTHER" id="PTHR32387">
    <property type="entry name" value="WU:FJ29H11"/>
    <property type="match status" value="1"/>
</dbReference>
<dbReference type="PANTHER" id="PTHR32387:SF0">
    <property type="entry name" value="PROTEIN NO VEIN"/>
    <property type="match status" value="1"/>
</dbReference>
<feature type="compositionally biased region" description="Polar residues" evidence="1">
    <location>
        <begin position="1000"/>
        <end position="1009"/>
    </location>
</feature>
<feature type="region of interest" description="Disordered" evidence="1">
    <location>
        <begin position="941"/>
        <end position="1017"/>
    </location>
</feature>
<name>A0A9P4I430_9PEZI</name>
<dbReference type="OrthoDB" id="1262810at2759"/>
<evidence type="ECO:0000259" key="2">
    <source>
        <dbReference type="Pfam" id="PF25794"/>
    </source>
</evidence>
<protein>
    <recommendedName>
        <fullName evidence="2">Sacsin/Nov domain-containing protein</fullName>
    </recommendedName>
</protein>
<dbReference type="Pfam" id="PF25794">
    <property type="entry name" value="SACS"/>
    <property type="match status" value="1"/>
</dbReference>
<feature type="compositionally biased region" description="Pro residues" evidence="1">
    <location>
        <begin position="1039"/>
        <end position="1049"/>
    </location>
</feature>
<feature type="region of interest" description="Disordered" evidence="1">
    <location>
        <begin position="1030"/>
        <end position="1051"/>
    </location>
</feature>
<dbReference type="InterPro" id="IPR058210">
    <property type="entry name" value="SACS/Nov_dom"/>
</dbReference>
<evidence type="ECO:0000313" key="4">
    <source>
        <dbReference type="Proteomes" id="UP000799772"/>
    </source>
</evidence>
<dbReference type="NCBIfam" id="NF047352">
    <property type="entry name" value="P_loop_sacsin"/>
    <property type="match status" value="1"/>
</dbReference>
<evidence type="ECO:0000313" key="3">
    <source>
        <dbReference type="EMBL" id="KAF2094595.1"/>
    </source>
</evidence>
<gene>
    <name evidence="3" type="ORF">NA57DRAFT_80394</name>
</gene>
<dbReference type="InterPro" id="IPR052957">
    <property type="entry name" value="Auxin_embryo_med"/>
</dbReference>
<keyword evidence="4" id="KW-1185">Reference proteome</keyword>
<feature type="compositionally biased region" description="Polar residues" evidence="1">
    <location>
        <begin position="965"/>
        <end position="974"/>
    </location>
</feature>
<dbReference type="InterPro" id="IPR036890">
    <property type="entry name" value="HATPase_C_sf"/>
</dbReference>
<dbReference type="Gene3D" id="3.30.565.10">
    <property type="entry name" value="Histidine kinase-like ATPase, C-terminal domain"/>
    <property type="match status" value="1"/>
</dbReference>
<evidence type="ECO:0000256" key="1">
    <source>
        <dbReference type="SAM" id="MobiDB-lite"/>
    </source>
</evidence>
<sequence>MEDDSLQANNIKELEKGRAFIDKVRKKNGGLTKAQRERLQREDPEILESFDNLRSQLSSSTQLLAEQLYTKPTRFVYELIQNAEDNRYEKTNELPWLAFTLKEDKVIIDSNEDGFTEEDISAICAIAKSTKSTRPGYIGEKGIGFKSVFNVAQKVHVQSGPYSFAFEYRKSDKDDNGLGMVTPLNEDANKLPERVRTRTILYLLENYDREQLLQELLGLPDTLLLFLTKLRRLTLRFKVPAQDITEIQYLMPSHVDSDPANITRIIKTTSGKNSSEVVRRFYVQRHHVSNMPADPARKMVHEAEVVLGFPLDESNTPIIEDQHVFAYLPLKKAGYTFLIQSDFITQANREDLADSAWNRRLIGEVAETFCSAVIDPKGFLNHSRLRHSWVRFLPTSHVADEFWGRLKANIITMMREKPVFYSADESQWLPSSLRIVGSKFRDEDDEPLLRDHKGLADAYISRSYDTADDLPVLQRAHQKQPTDTSAVFRIYSRLQRYSDATDVSSIRTTFNDDLVLLPPGDGRSVCCWTSVQHVLWDGPDWYTYMTCLRSFNEYRSLQSLFTEVLALKDASIPQFLDFLCEISRGGSSSPNLDKVTSLYDKLGEASGENNASSPEAVRLRVEQEKLVYYPGSKTWHAPSSCIWAPAKVQLPGKVSLATAYTKQRRFFEDVLEIPKPSVHMHIAALQDRARTHPNKAAIFHEMQNICAFSPSADLLRDKLADCTCFPIRRPSGKIDWMASAEGFAIADRKEYASIFRDKIDILDFSLDEIHAVRAVLSALGLERQFMSKAVREETKVKDGMPLDSLTADLRSKAYAICRFAVHLGSSTARAAFSKLQALEVFTSDGISKSVSITQNGRSRSVQVSTAYFHVVQTEDRFKLYVPEELRRRHVCLARQLPIKMLESLGVPDLTLGVGLGSIITASSLFVVDAILDEDGIISLPDLGRPEEESQDAPSTVSSFAGIASPDSSDASANRITPGRSPTLESHNVSEIEVEPEVIGSQPSSVSTYRTAGPHAQYSQARITPIRAPSINEVDSSQPPSEPIPATPQPEEPELYEDLLDAVINQAASLGGLPVAGHHLISTDPAQLWIDTSVAVRSMDPGDYLNKIGAAGELFVFELLRSLDLPDFGRAQWRSTIRHRVRVHGLYCNLRQWTGSETADIVYRDRQLKLTEILIENGYLFPTSGQPPFSIPESVADSASWERRRPKYYIEVKTTPGPLDAPFFCSEGQVQRMEDMKFRNALPSKIYLIARVFGLGSSGMGVKLYVDPATMREHGRLNFRGGKYTVTPG</sequence>
<dbReference type="SUPFAM" id="SSF55874">
    <property type="entry name" value="ATPase domain of HSP90 chaperone/DNA topoisomerase II/histidine kinase"/>
    <property type="match status" value="1"/>
</dbReference>